<keyword evidence="2" id="KW-1185">Reference proteome</keyword>
<organism evidence="1 2">
    <name type="scientific">Halorhodospira halochloris</name>
    <name type="common">Ectothiorhodospira halochloris</name>
    <dbReference type="NCBI Taxonomy" id="1052"/>
    <lineage>
        <taxon>Bacteria</taxon>
        <taxon>Pseudomonadati</taxon>
        <taxon>Pseudomonadota</taxon>
        <taxon>Gammaproteobacteria</taxon>
        <taxon>Chromatiales</taxon>
        <taxon>Ectothiorhodospiraceae</taxon>
        <taxon>Halorhodospira</taxon>
    </lineage>
</organism>
<gene>
    <name evidence="1" type="ORF">HH1059_20180</name>
</gene>
<proteinExistence type="predicted"/>
<evidence type="ECO:0000313" key="1">
    <source>
        <dbReference type="EMBL" id="BBE11147.1"/>
    </source>
</evidence>
<sequence length="259" mass="29940">MNYTNFWIDGRSFEKARNHFRAAVADPKARPNQKVVLDLNEHAYMLGMELTHGYPFIRNDGLSMTIHDHELTPRENSYNIIDLINIRFTERALKGAYTNLVYHEEAQQFEEKLSNLNVQRREDALKFSEEVCRWGRGMRVWGRLNQHYSQSQLGEAISSWLSSVRNYDSYIDPISQGVSIRGLGVSFASKHLRLLDPSRFAVLDSVLSEGLGYALTPQGYNLFMNDLVKIKNDYLQEWRLCDIEASIFALVRQRVITTG</sequence>
<dbReference type="AlphaFoldDB" id="A0A2Z6EZR9"/>
<dbReference type="RefSeq" id="WP_096410039.1">
    <property type="nucleotide sequence ID" value="NZ_AP017372.2"/>
</dbReference>
<dbReference type="Proteomes" id="UP000218890">
    <property type="component" value="Chromosome"/>
</dbReference>
<reference evidence="1" key="1">
    <citation type="submission" date="2016-02" db="EMBL/GenBank/DDBJ databases">
        <title>Halorhodospira halochloris DSM-1059 complete genome, version 2.</title>
        <authorList>
            <person name="Tsukatani Y."/>
        </authorList>
    </citation>
    <scope>NUCLEOTIDE SEQUENCE</scope>
    <source>
        <strain evidence="1">DSM 1059</strain>
    </source>
</reference>
<dbReference type="OrthoDB" id="9155123at2"/>
<name>A0A2Z6EZR9_HALHR</name>
<accession>A0A2Z6EZR9</accession>
<protein>
    <submittedName>
        <fullName evidence="1">Uncharacterized protein</fullName>
    </submittedName>
</protein>
<dbReference type="KEGG" id="hhk:HH1059_20180"/>
<dbReference type="EMBL" id="AP017372">
    <property type="protein sequence ID" value="BBE11147.1"/>
    <property type="molecule type" value="Genomic_DNA"/>
</dbReference>
<evidence type="ECO:0000313" key="2">
    <source>
        <dbReference type="Proteomes" id="UP000218890"/>
    </source>
</evidence>